<keyword evidence="1" id="KW-0378">Hydrolase</keyword>
<sequence length="372" mass="39699">MLDAANWILSGGTVLRDGMLKQGDLHLSGGVIAQEATAPQIFNARGLWILPGIVDVHGDAVERIVMPRPGVTFPLPLALEEADRQMLANGITTAFHGLTISWEPGLRSVATAGAFVEALQTAQLSCDTRINFRWESFAVDAADEVASWFAQLSGCVFSLNDHTLAHLGLPPSARKIVRMAERSGLTPDDCVTRLAAMAERAVEVPDAVMRMITAAQTAGMPMFAHDETSPAMREENRALGIKVSEFPMSQDTAIEARRLGEHVVFGAPNVLRGGSHNKAVDAGPAIAMGLGTVLASDYYYPAQLRAAFVLADHGQSFASSWDCVSASAAEAAGLSDRGRIETGLRADIIAVCPATRRVRAVFIAGERKLQID</sequence>
<organism evidence="1 2">
    <name type="scientific">Paracoccus liaowanqingii</name>
    <dbReference type="NCBI Taxonomy" id="2560053"/>
    <lineage>
        <taxon>Bacteria</taxon>
        <taxon>Pseudomonadati</taxon>
        <taxon>Pseudomonadota</taxon>
        <taxon>Alphaproteobacteria</taxon>
        <taxon>Rhodobacterales</taxon>
        <taxon>Paracoccaceae</taxon>
        <taxon>Paracoccus</taxon>
    </lineage>
</organism>
<protein>
    <submittedName>
        <fullName evidence="1">Alpha-D-ribose 1-methylphosphonate 5-triphosphate diphosphatase</fullName>
        <ecNumber evidence="1">3.6.1.63</ecNumber>
    </submittedName>
</protein>
<dbReference type="InterPro" id="IPR011059">
    <property type="entry name" value="Metal-dep_hydrolase_composite"/>
</dbReference>
<dbReference type="GO" id="GO:0019700">
    <property type="term" value="P:organic phosphonate catabolic process"/>
    <property type="evidence" value="ECO:0007669"/>
    <property type="project" value="InterPro"/>
</dbReference>
<dbReference type="Gene3D" id="3.20.20.140">
    <property type="entry name" value="Metal-dependent hydrolases"/>
    <property type="match status" value="1"/>
</dbReference>
<dbReference type="PANTHER" id="PTHR43135">
    <property type="entry name" value="ALPHA-D-RIBOSE 1-METHYLPHOSPHONATE 5-TRIPHOSPHATE DIPHOSPHATASE"/>
    <property type="match status" value="1"/>
</dbReference>
<dbReference type="KEGG" id="plia:E4191_05980"/>
<evidence type="ECO:0000313" key="2">
    <source>
        <dbReference type="Proteomes" id="UP000296374"/>
    </source>
</evidence>
<dbReference type="Proteomes" id="UP000296374">
    <property type="component" value="Chromosome"/>
</dbReference>
<dbReference type="EMBL" id="CP038439">
    <property type="protein sequence ID" value="QBX34315.1"/>
    <property type="molecule type" value="Genomic_DNA"/>
</dbReference>
<dbReference type="AlphaFoldDB" id="A0A4P7HJP8"/>
<gene>
    <name evidence="1" type="ORF">E4191_05980</name>
</gene>
<dbReference type="GO" id="GO:0016810">
    <property type="term" value="F:hydrolase activity, acting on carbon-nitrogen (but not peptide) bonds"/>
    <property type="evidence" value="ECO:0007669"/>
    <property type="project" value="InterPro"/>
</dbReference>
<dbReference type="EC" id="3.6.1.63" evidence="1"/>
<proteinExistence type="predicted"/>
<accession>A0A4P7HJP8</accession>
<dbReference type="InterPro" id="IPR012696">
    <property type="entry name" value="PhnM"/>
</dbReference>
<dbReference type="SUPFAM" id="SSF51338">
    <property type="entry name" value="Composite domain of metallo-dependent hydrolases"/>
    <property type="match status" value="1"/>
</dbReference>
<name>A0A4P7HJP8_9RHOB</name>
<dbReference type="PANTHER" id="PTHR43135:SF3">
    <property type="entry name" value="ALPHA-D-RIBOSE 1-METHYLPHOSPHONATE 5-TRIPHOSPHATE DIPHOSPHATASE"/>
    <property type="match status" value="1"/>
</dbReference>
<dbReference type="SUPFAM" id="SSF51556">
    <property type="entry name" value="Metallo-dependent hydrolases"/>
    <property type="match status" value="1"/>
</dbReference>
<reference evidence="2" key="1">
    <citation type="submission" date="2019-03" db="EMBL/GenBank/DDBJ databases">
        <authorList>
            <person name="Li J."/>
        </authorList>
    </citation>
    <scope>NUCLEOTIDE SEQUENCE [LARGE SCALE GENOMIC DNA]</scope>
    <source>
        <strain evidence="2">2251</strain>
    </source>
</reference>
<dbReference type="InterPro" id="IPR051781">
    <property type="entry name" value="Metallo-dep_Hydrolase"/>
</dbReference>
<dbReference type="NCBIfam" id="NF011987">
    <property type="entry name" value="PRK15446.2-3"/>
    <property type="match status" value="1"/>
</dbReference>
<dbReference type="NCBIfam" id="NF011990">
    <property type="entry name" value="PRK15446.2-6"/>
    <property type="match status" value="1"/>
</dbReference>
<dbReference type="RefSeq" id="WP_135312604.1">
    <property type="nucleotide sequence ID" value="NZ_CP038439.1"/>
</dbReference>
<dbReference type="PIRSF" id="PIRSF038971">
    <property type="entry name" value="PhnM"/>
    <property type="match status" value="1"/>
</dbReference>
<evidence type="ECO:0000313" key="1">
    <source>
        <dbReference type="EMBL" id="QBX34315.1"/>
    </source>
</evidence>
<dbReference type="InterPro" id="IPR032466">
    <property type="entry name" value="Metal_Hydrolase"/>
</dbReference>